<keyword evidence="3" id="KW-1185">Reference proteome</keyword>
<dbReference type="SUPFAM" id="SSF54637">
    <property type="entry name" value="Thioesterase/thiol ester dehydrase-isomerase"/>
    <property type="match status" value="2"/>
</dbReference>
<reference evidence="2 3" key="1">
    <citation type="submission" date="2015-05" db="EMBL/GenBank/DDBJ databases">
        <title>Distinctive expansion of gene families associated with plant cell wall degradation and secondary metabolism in the genomes of grapevine trunk pathogens.</title>
        <authorList>
            <person name="Lawrence D.P."/>
            <person name="Travadon R."/>
            <person name="Rolshausen P.E."/>
            <person name="Baumgartner K."/>
        </authorList>
    </citation>
    <scope>NUCLEOTIDE SEQUENCE [LARGE SCALE GENOMIC DNA]</scope>
    <source>
        <strain evidence="2">UCRPC4</strain>
    </source>
</reference>
<sequence length="207" mass="23048">MFRTKVLDVSDKGNAGTVVTLEHELYEIGNSTGNEISYCTITEMPFYLGQGNWGGPRGGKPPEYNPPDRKATTMLTHEVPRTAHLLYRLNGDYNPLHADSEAAAEAGFDGVIMHGLYSWNVTCRLLMAEFTDRSATSLKEFRARFVKPVCPGDKLTIEAWVLDGASASTFPGWTEVRFQVKVNDNQLCLSHGRTLIKLRKARLPSKI</sequence>
<evidence type="ECO:0000313" key="2">
    <source>
        <dbReference type="EMBL" id="KKY14946.1"/>
    </source>
</evidence>
<organism evidence="2 3">
    <name type="scientific">Phaeomoniella chlamydospora</name>
    <name type="common">Phaeoacremonium chlamydosporum</name>
    <dbReference type="NCBI Taxonomy" id="158046"/>
    <lineage>
        <taxon>Eukaryota</taxon>
        <taxon>Fungi</taxon>
        <taxon>Dikarya</taxon>
        <taxon>Ascomycota</taxon>
        <taxon>Pezizomycotina</taxon>
        <taxon>Eurotiomycetes</taxon>
        <taxon>Chaetothyriomycetidae</taxon>
        <taxon>Phaeomoniellales</taxon>
        <taxon>Phaeomoniellaceae</taxon>
        <taxon>Phaeomoniella</taxon>
    </lineage>
</organism>
<dbReference type="PANTHER" id="PTHR13078:SF57">
    <property type="entry name" value="DEHYDRATASE, PUTATIVE (AFU_ORTHOLOGUE AFUA_5G00640)-RELATED"/>
    <property type="match status" value="1"/>
</dbReference>
<dbReference type="InterPro" id="IPR029069">
    <property type="entry name" value="HotDog_dom_sf"/>
</dbReference>
<dbReference type="GO" id="GO:0044594">
    <property type="term" value="F:17-beta-hydroxysteroid dehydrogenase (NAD+) activity"/>
    <property type="evidence" value="ECO:0007669"/>
    <property type="project" value="TreeGrafter"/>
</dbReference>
<dbReference type="Proteomes" id="UP000053317">
    <property type="component" value="Unassembled WGS sequence"/>
</dbReference>
<dbReference type="GO" id="GO:0005777">
    <property type="term" value="C:peroxisome"/>
    <property type="evidence" value="ECO:0007669"/>
    <property type="project" value="TreeGrafter"/>
</dbReference>
<comment type="caution">
    <text evidence="2">The sequence shown here is derived from an EMBL/GenBank/DDBJ whole genome shotgun (WGS) entry which is preliminary data.</text>
</comment>
<evidence type="ECO:0000313" key="3">
    <source>
        <dbReference type="Proteomes" id="UP000053317"/>
    </source>
</evidence>
<feature type="domain" description="MaoC-like" evidence="1">
    <location>
        <begin position="67"/>
        <end position="163"/>
    </location>
</feature>
<dbReference type="OrthoDB" id="60204at2759"/>
<evidence type="ECO:0000259" key="1">
    <source>
        <dbReference type="Pfam" id="PF01575"/>
    </source>
</evidence>
<protein>
    <submittedName>
        <fullName evidence="2">Putative peroxisomal dehydratase</fullName>
    </submittedName>
</protein>
<dbReference type="GO" id="GO:0003857">
    <property type="term" value="F:(3S)-3-hydroxyacyl-CoA dehydrogenase (NAD+) activity"/>
    <property type="evidence" value="ECO:0007669"/>
    <property type="project" value="TreeGrafter"/>
</dbReference>
<dbReference type="PANTHER" id="PTHR13078">
    <property type="entry name" value="PEROXISOMAL MULTIFUNCTIONAL ENZYME TYPE 2-RELATED"/>
    <property type="match status" value="1"/>
</dbReference>
<dbReference type="GO" id="GO:0006635">
    <property type="term" value="P:fatty acid beta-oxidation"/>
    <property type="evidence" value="ECO:0007669"/>
    <property type="project" value="TreeGrafter"/>
</dbReference>
<dbReference type="AlphaFoldDB" id="A0A0G2DXU8"/>
<dbReference type="Gene3D" id="3.10.129.10">
    <property type="entry name" value="Hotdog Thioesterase"/>
    <property type="match status" value="1"/>
</dbReference>
<proteinExistence type="predicted"/>
<accession>A0A0G2DXU8</accession>
<dbReference type="EMBL" id="LCWF01000199">
    <property type="protein sequence ID" value="KKY14946.1"/>
    <property type="molecule type" value="Genomic_DNA"/>
</dbReference>
<dbReference type="Pfam" id="PF01575">
    <property type="entry name" value="MaoC_dehydratas"/>
    <property type="match status" value="1"/>
</dbReference>
<dbReference type="InterPro" id="IPR002539">
    <property type="entry name" value="MaoC-like_dom"/>
</dbReference>
<name>A0A0G2DXU8_PHACM</name>
<reference evidence="2 3" key="2">
    <citation type="submission" date="2015-05" db="EMBL/GenBank/DDBJ databases">
        <authorList>
            <person name="Morales-Cruz A."/>
            <person name="Amrine K.C."/>
            <person name="Cantu D."/>
        </authorList>
    </citation>
    <scope>NUCLEOTIDE SEQUENCE [LARGE SCALE GENOMIC DNA]</scope>
    <source>
        <strain evidence="2">UCRPC4</strain>
    </source>
</reference>
<gene>
    <name evidence="2" type="ORF">UCRPC4_g06533</name>
</gene>
<dbReference type="GO" id="GO:0004300">
    <property type="term" value="F:enoyl-CoA hydratase activity"/>
    <property type="evidence" value="ECO:0007669"/>
    <property type="project" value="TreeGrafter"/>
</dbReference>